<evidence type="ECO:0008006" key="3">
    <source>
        <dbReference type="Google" id="ProtNLM"/>
    </source>
</evidence>
<dbReference type="Proteomes" id="UP000028980">
    <property type="component" value="Unassembled WGS sequence"/>
</dbReference>
<protein>
    <recommendedName>
        <fullName evidence="3">Asparagine synthetase B</fullName>
    </recommendedName>
</protein>
<comment type="caution">
    <text evidence="1">The sequence shown here is derived from an EMBL/GenBank/DDBJ whole genome shotgun (WGS) entry which is preliminary data.</text>
</comment>
<reference evidence="1 2" key="1">
    <citation type="journal article" date="2014" name="Genome Announc.">
        <title>Draft Genome Sequences of Marine Flavobacterium Nonlabens Strains NR17, NR24, NR27, NR32, NR33, and Ara13.</title>
        <authorList>
            <person name="Nakanishi M."/>
            <person name="Meirelles P."/>
            <person name="Suzuki R."/>
            <person name="Takatani N."/>
            <person name="Mino S."/>
            <person name="Suda W."/>
            <person name="Oshima K."/>
            <person name="Hattori M."/>
            <person name="Ohkuma M."/>
            <person name="Hosokawa M."/>
            <person name="Miyashita K."/>
            <person name="Thompson F.L."/>
            <person name="Niwa A."/>
            <person name="Sawabe T."/>
            <person name="Sawabe T."/>
        </authorList>
    </citation>
    <scope>NUCLEOTIDE SEQUENCE [LARGE SCALE GENOMIC DNA]</scope>
    <source>
        <strain evidence="2">JCM19296</strain>
    </source>
</reference>
<organism evidence="1 2">
    <name type="scientific">Nonlabens ulvanivorans</name>
    <name type="common">Persicivirga ulvanivorans</name>
    <dbReference type="NCBI Taxonomy" id="906888"/>
    <lineage>
        <taxon>Bacteria</taxon>
        <taxon>Pseudomonadati</taxon>
        <taxon>Bacteroidota</taxon>
        <taxon>Flavobacteriia</taxon>
        <taxon>Flavobacteriales</taxon>
        <taxon>Flavobacteriaceae</taxon>
        <taxon>Nonlabens</taxon>
    </lineage>
</organism>
<dbReference type="AlphaFoldDB" id="A0A081D993"/>
<evidence type="ECO:0000313" key="2">
    <source>
        <dbReference type="Proteomes" id="UP000028980"/>
    </source>
</evidence>
<name>A0A081D993_NONUL</name>
<gene>
    <name evidence="1" type="ORF">JCM19296_1081</name>
</gene>
<evidence type="ECO:0000313" key="1">
    <source>
        <dbReference type="EMBL" id="GAK75489.1"/>
    </source>
</evidence>
<dbReference type="EMBL" id="BBLG01000002">
    <property type="protein sequence ID" value="GAK75489.1"/>
    <property type="molecule type" value="Genomic_DNA"/>
</dbReference>
<accession>A0A081D993</accession>
<sequence>MIGFTLSRKRNEPSHSSKEHMFMFKKFLLYAFLALWAPMAMGQYLFVPMDADTQNDHLKAYGVSYWVLSKGTKVKWLLNYRGGSFLMPDVDEIKKELIVRGVSYEEMTESEVSDILALIASPSQNMQEVLLEKAPKIAVYTPTGKLPWMMR</sequence>
<proteinExistence type="predicted"/>